<organism evidence="2 3">
    <name type="scientific">Atta colombica</name>
    <dbReference type="NCBI Taxonomy" id="520822"/>
    <lineage>
        <taxon>Eukaryota</taxon>
        <taxon>Metazoa</taxon>
        <taxon>Ecdysozoa</taxon>
        <taxon>Arthropoda</taxon>
        <taxon>Hexapoda</taxon>
        <taxon>Insecta</taxon>
        <taxon>Pterygota</taxon>
        <taxon>Neoptera</taxon>
        <taxon>Endopterygota</taxon>
        <taxon>Hymenoptera</taxon>
        <taxon>Apocrita</taxon>
        <taxon>Aculeata</taxon>
        <taxon>Formicoidea</taxon>
        <taxon>Formicidae</taxon>
        <taxon>Myrmicinae</taxon>
        <taxon>Atta</taxon>
    </lineage>
</organism>
<dbReference type="EMBL" id="KQ976689">
    <property type="protein sequence ID" value="KYM78118.1"/>
    <property type="molecule type" value="Genomic_DNA"/>
</dbReference>
<feature type="region of interest" description="Disordered" evidence="1">
    <location>
        <begin position="60"/>
        <end position="85"/>
    </location>
</feature>
<dbReference type="Proteomes" id="UP000078540">
    <property type="component" value="Unassembled WGS sequence"/>
</dbReference>
<evidence type="ECO:0000313" key="3">
    <source>
        <dbReference type="Proteomes" id="UP000078540"/>
    </source>
</evidence>
<evidence type="ECO:0000313" key="2">
    <source>
        <dbReference type="EMBL" id="KYM78118.1"/>
    </source>
</evidence>
<keyword evidence="3" id="KW-1185">Reference proteome</keyword>
<proteinExistence type="predicted"/>
<feature type="compositionally biased region" description="Polar residues" evidence="1">
    <location>
        <begin position="67"/>
        <end position="77"/>
    </location>
</feature>
<name>A0A151HZI6_9HYME</name>
<sequence length="85" mass="9561">MSKLNLQDMCSSVDGHVDSPRFEEIREDLMRFLLQKTSRGTKMELSDDEIANMDMVGALKRGHPTTDEGSTTKSLDQIASRLKES</sequence>
<accession>A0A151HZI6</accession>
<reference evidence="2 3" key="1">
    <citation type="submission" date="2015-09" db="EMBL/GenBank/DDBJ databases">
        <title>Atta colombica WGS genome.</title>
        <authorList>
            <person name="Nygaard S."/>
            <person name="Hu H."/>
            <person name="Boomsma J."/>
            <person name="Zhang G."/>
        </authorList>
    </citation>
    <scope>NUCLEOTIDE SEQUENCE [LARGE SCALE GENOMIC DNA]</scope>
    <source>
        <strain evidence="2">Treedump-2</strain>
        <tissue evidence="2">Whole body</tissue>
    </source>
</reference>
<protein>
    <submittedName>
        <fullName evidence="2">Uncharacterized protein</fullName>
    </submittedName>
</protein>
<evidence type="ECO:0000256" key="1">
    <source>
        <dbReference type="SAM" id="MobiDB-lite"/>
    </source>
</evidence>
<dbReference type="AlphaFoldDB" id="A0A151HZI6"/>
<gene>
    <name evidence="2" type="ORF">ALC53_11449</name>
</gene>